<dbReference type="InterPro" id="IPR052916">
    <property type="entry name" value="Type-I_RE_MTase_Subunit"/>
</dbReference>
<dbReference type="InterPro" id="IPR029063">
    <property type="entry name" value="SAM-dependent_MTases_sf"/>
</dbReference>
<keyword evidence="6" id="KW-1185">Reference proteome</keyword>
<dbReference type="PANTHER" id="PTHR42998">
    <property type="entry name" value="TYPE I RESTRICTION ENZYME HINDVIIP M PROTEIN-RELATED"/>
    <property type="match status" value="1"/>
</dbReference>
<dbReference type="SUPFAM" id="SSF116734">
    <property type="entry name" value="DNA methylase specificity domain"/>
    <property type="match status" value="1"/>
</dbReference>
<name>A0ABT4R9U5_9CORY</name>
<keyword evidence="2" id="KW-0238">DNA-binding</keyword>
<dbReference type="Gene3D" id="3.90.220.20">
    <property type="entry name" value="DNA methylase specificity domains"/>
    <property type="match status" value="1"/>
</dbReference>
<sequence length="637" mass="68833">MNTATGHLTLKDIAELAQVSRPAVSNWRSRYNDFPEPVKESTPRKPLFDADAVVAWLKHNDFFPEGAEEDLKLASLWATANLLRSHLPVDEIPLVILSLLALDQDLSFEVSAEFDQITGRLNENTLDEVKHGIASLSITDYAQAANQVVDRFLGVGSRGERSQYGTSTSLSSAALISAASTTLEGVQTVLDPACGIAGTLLGIGAAAPEAKLLGAELNPSIAALARLLGHFADSAVTIHTGDSIAHNPFPETKTDLVVCEPPLGVRIPREQLGNLEEIFGSLRGLFSDDLFLLHAAHHLSPDGHAYILTSLNPTFRPQFREHRQRLVAQGQVEAIVELPAGMFASTRVPAVLWVLRAKGVDEPLLIDASGEASETIPARIAEWLTAARNRETTDVPYTAITLADVVTNDGSLSPSTYLAEPLSTDEAGSEFDSALQSLEATTKDLMRIRTPRVTADAIPTSTTSTMLADLIKSGHFTRINGTYRADKHLESGDVYLARPNRNAAPAFVADHDAADVLRPGDIVMPRIGELPAWVHQDDGKTWVPSDSVIVLRPTSDEYEPDFIAACLNAAVNIDTRTTLPRRHPVARIAIPELSSDHQAVVAQAHRSLDNARTAARQLEREAEHASDALINLVFSGK</sequence>
<gene>
    <name evidence="5" type="ORF">L8U61_09045</name>
</gene>
<feature type="domain" description="DNA methylase adenine-specific" evidence="4">
    <location>
        <begin position="186"/>
        <end position="419"/>
    </location>
</feature>
<dbReference type="Pfam" id="PF02384">
    <property type="entry name" value="N6_Mtase"/>
    <property type="match status" value="1"/>
</dbReference>
<evidence type="ECO:0000313" key="5">
    <source>
        <dbReference type="EMBL" id="MCZ9292280.1"/>
    </source>
</evidence>
<comment type="caution">
    <text evidence="5">The sequence shown here is derived from an EMBL/GenBank/DDBJ whole genome shotgun (WGS) entry which is preliminary data.</text>
</comment>
<dbReference type="GO" id="GO:0008168">
    <property type="term" value="F:methyltransferase activity"/>
    <property type="evidence" value="ECO:0007669"/>
    <property type="project" value="UniProtKB-KW"/>
</dbReference>
<reference evidence="5" key="1">
    <citation type="submission" date="2022-02" db="EMBL/GenBank/DDBJ databases">
        <title>Corynebacterium sp. from urogenital microbiome.</title>
        <authorList>
            <person name="Cappelli E.A."/>
            <person name="Ribeiro T.G."/>
            <person name="Peixe L."/>
        </authorList>
    </citation>
    <scope>NUCLEOTIDE SEQUENCE</scope>
    <source>
        <strain evidence="5">C8Ua_144</strain>
    </source>
</reference>
<keyword evidence="5" id="KW-0808">Transferase</keyword>
<dbReference type="CDD" id="cd02440">
    <property type="entry name" value="AdoMet_MTases"/>
    <property type="match status" value="1"/>
</dbReference>
<evidence type="ECO:0000313" key="6">
    <source>
        <dbReference type="Proteomes" id="UP001146453"/>
    </source>
</evidence>
<feature type="coiled-coil region" evidence="3">
    <location>
        <begin position="601"/>
        <end position="628"/>
    </location>
</feature>
<dbReference type="RefSeq" id="WP_269952588.1">
    <property type="nucleotide sequence ID" value="NZ_JAKMUR010000017.1"/>
</dbReference>
<evidence type="ECO:0000256" key="1">
    <source>
        <dbReference type="ARBA" id="ARBA00022747"/>
    </source>
</evidence>
<proteinExistence type="predicted"/>
<dbReference type="InterPro" id="IPR044946">
    <property type="entry name" value="Restrct_endonuc_typeI_TRD_sf"/>
</dbReference>
<organism evidence="5 6">
    <name type="scientific">Corynebacterium lehmanniae</name>
    <dbReference type="NCBI Taxonomy" id="2913497"/>
    <lineage>
        <taxon>Bacteria</taxon>
        <taxon>Bacillati</taxon>
        <taxon>Actinomycetota</taxon>
        <taxon>Actinomycetes</taxon>
        <taxon>Mycobacteriales</taxon>
        <taxon>Corynebacteriaceae</taxon>
        <taxon>Corynebacterium</taxon>
    </lineage>
</organism>
<dbReference type="Gene3D" id="1.10.10.10">
    <property type="entry name" value="Winged helix-like DNA-binding domain superfamily/Winged helix DNA-binding domain"/>
    <property type="match status" value="1"/>
</dbReference>
<evidence type="ECO:0000259" key="4">
    <source>
        <dbReference type="Pfam" id="PF02384"/>
    </source>
</evidence>
<keyword evidence="3" id="KW-0175">Coiled coil</keyword>
<dbReference type="EMBL" id="JAKMUR010000017">
    <property type="protein sequence ID" value="MCZ9292280.1"/>
    <property type="molecule type" value="Genomic_DNA"/>
</dbReference>
<evidence type="ECO:0000256" key="2">
    <source>
        <dbReference type="ARBA" id="ARBA00023125"/>
    </source>
</evidence>
<dbReference type="Gene3D" id="3.40.50.150">
    <property type="entry name" value="Vaccinia Virus protein VP39"/>
    <property type="match status" value="1"/>
</dbReference>
<dbReference type="PANTHER" id="PTHR42998:SF1">
    <property type="entry name" value="TYPE I RESTRICTION ENZYME HINDI METHYLASE SUBUNIT"/>
    <property type="match status" value="1"/>
</dbReference>
<dbReference type="InterPro" id="IPR003356">
    <property type="entry name" value="DNA_methylase_A-5"/>
</dbReference>
<evidence type="ECO:0000256" key="3">
    <source>
        <dbReference type="SAM" id="Coils"/>
    </source>
</evidence>
<dbReference type="GO" id="GO:0032259">
    <property type="term" value="P:methylation"/>
    <property type="evidence" value="ECO:0007669"/>
    <property type="project" value="UniProtKB-KW"/>
</dbReference>
<accession>A0ABT4R9U5</accession>
<keyword evidence="5" id="KW-0489">Methyltransferase</keyword>
<keyword evidence="1" id="KW-0680">Restriction system</keyword>
<dbReference type="SUPFAM" id="SSF53335">
    <property type="entry name" value="S-adenosyl-L-methionine-dependent methyltransferases"/>
    <property type="match status" value="1"/>
</dbReference>
<protein>
    <submittedName>
        <fullName evidence="5">SAM-dependent methyltransferase</fullName>
    </submittedName>
</protein>
<dbReference type="Proteomes" id="UP001146453">
    <property type="component" value="Unassembled WGS sequence"/>
</dbReference>
<dbReference type="InterPro" id="IPR036388">
    <property type="entry name" value="WH-like_DNA-bd_sf"/>
</dbReference>